<dbReference type="HAMAP" id="MF_00373">
    <property type="entry name" value="Ribosomal_bL28"/>
    <property type="match status" value="1"/>
</dbReference>
<dbReference type="RefSeq" id="WP_023507277.1">
    <property type="nucleotide sequence ID" value="NZ_LN794217.1"/>
</dbReference>
<dbReference type="InterPro" id="IPR037147">
    <property type="entry name" value="Ribosomal_bL28_sf"/>
</dbReference>
<dbReference type="Gene3D" id="2.30.170.40">
    <property type="entry name" value="Ribosomal protein L28/L24"/>
    <property type="match status" value="1"/>
</dbReference>
<dbReference type="GO" id="GO:0006412">
    <property type="term" value="P:translation"/>
    <property type="evidence" value="ECO:0007669"/>
    <property type="project" value="UniProtKB-UniRule"/>
</dbReference>
<dbReference type="SUPFAM" id="SSF143800">
    <property type="entry name" value="L28p-like"/>
    <property type="match status" value="1"/>
</dbReference>
<dbReference type="GO" id="GO:1990904">
    <property type="term" value="C:ribonucleoprotein complex"/>
    <property type="evidence" value="ECO:0007669"/>
    <property type="project" value="UniProtKB-KW"/>
</dbReference>
<evidence type="ECO:0000256" key="1">
    <source>
        <dbReference type="ARBA" id="ARBA00008760"/>
    </source>
</evidence>
<name>A0A0B7IXU2_9RICK</name>
<organism evidence="6 7">
    <name type="scientific">Rickettsia monacensis</name>
    <dbReference type="NCBI Taxonomy" id="109232"/>
    <lineage>
        <taxon>Bacteria</taxon>
        <taxon>Pseudomonadati</taxon>
        <taxon>Pseudomonadota</taxon>
        <taxon>Alphaproteobacteria</taxon>
        <taxon>Rickettsiales</taxon>
        <taxon>Rickettsiaceae</taxon>
        <taxon>Rickettsieae</taxon>
        <taxon>Rickettsia</taxon>
        <taxon>spotted fever group</taxon>
    </lineage>
</organism>
<evidence type="ECO:0000256" key="3">
    <source>
        <dbReference type="ARBA" id="ARBA00023274"/>
    </source>
</evidence>
<evidence type="ECO:0000256" key="4">
    <source>
        <dbReference type="ARBA" id="ARBA00035174"/>
    </source>
</evidence>
<dbReference type="Proteomes" id="UP000018149">
    <property type="component" value="Chromosome I"/>
</dbReference>
<reference evidence="6 7" key="1">
    <citation type="submission" date="2015-01" db="EMBL/GenBank/DDBJ databases">
        <title>Draft genome sequence of Rickettsia monacensis strain IrR/Munich.</title>
        <authorList>
            <person name="Felsheim R.F."/>
            <person name="Johnson S.L."/>
            <person name="Kurtti T.J."/>
            <person name="Munderloh U.G."/>
        </authorList>
    </citation>
    <scope>NUCLEOTIDE SEQUENCE [LARGE SCALE GENOMIC DNA]</scope>
    <source>
        <strain evidence="6 7">IrR/Munich</strain>
    </source>
</reference>
<dbReference type="PANTHER" id="PTHR13528">
    <property type="entry name" value="39S RIBOSOMAL PROTEIN L28, MITOCHONDRIAL"/>
    <property type="match status" value="1"/>
</dbReference>
<dbReference type="KEGG" id="rmc:RMONA_01490"/>
<proteinExistence type="inferred from homology"/>
<comment type="similarity">
    <text evidence="1 5">Belongs to the bacterial ribosomal protein bL28 family.</text>
</comment>
<dbReference type="GO" id="GO:0005840">
    <property type="term" value="C:ribosome"/>
    <property type="evidence" value="ECO:0007669"/>
    <property type="project" value="UniProtKB-KW"/>
</dbReference>
<dbReference type="STRING" id="109232.RMONA_01490"/>
<dbReference type="GO" id="GO:0003735">
    <property type="term" value="F:structural constituent of ribosome"/>
    <property type="evidence" value="ECO:0007669"/>
    <property type="project" value="InterPro"/>
</dbReference>
<evidence type="ECO:0000256" key="5">
    <source>
        <dbReference type="HAMAP-Rule" id="MF_00373"/>
    </source>
</evidence>
<dbReference type="InterPro" id="IPR026569">
    <property type="entry name" value="Ribosomal_bL28"/>
</dbReference>
<dbReference type="HOGENOM" id="CLU_064548_4_2_5"/>
<accession>A0A0B7IXU2</accession>
<evidence type="ECO:0000313" key="6">
    <source>
        <dbReference type="EMBL" id="CEO16712.1"/>
    </source>
</evidence>
<dbReference type="InterPro" id="IPR034704">
    <property type="entry name" value="Ribosomal_bL28/bL31-like_sf"/>
</dbReference>
<sequence>MSRKCELTGVGVLYGNNVSHSQRKTRRRFEPNLRSVKFTSYITAGEYRLSVNARCISSVEKAGGFDAYILKADDNVLSSNARAIKKKIIQTKTAKSL</sequence>
<dbReference type="Pfam" id="PF00830">
    <property type="entry name" value="Ribosomal_L28"/>
    <property type="match status" value="1"/>
</dbReference>
<keyword evidence="7" id="KW-1185">Reference proteome</keyword>
<dbReference type="InterPro" id="IPR001383">
    <property type="entry name" value="Ribosomal_bL28_bact-type"/>
</dbReference>
<keyword evidence="3 5" id="KW-0687">Ribonucleoprotein</keyword>
<evidence type="ECO:0000313" key="7">
    <source>
        <dbReference type="Proteomes" id="UP000018149"/>
    </source>
</evidence>
<evidence type="ECO:0000256" key="2">
    <source>
        <dbReference type="ARBA" id="ARBA00022980"/>
    </source>
</evidence>
<protein>
    <recommendedName>
        <fullName evidence="4 5">Large ribosomal subunit protein bL28</fullName>
    </recommendedName>
</protein>
<gene>
    <name evidence="5 6" type="primary">rpmB</name>
    <name evidence="6" type="ORF">RMONA_01490</name>
</gene>
<dbReference type="PANTHER" id="PTHR13528:SF2">
    <property type="entry name" value="LARGE RIBOSOMAL SUBUNIT PROTEIN BL28M"/>
    <property type="match status" value="1"/>
</dbReference>
<dbReference type="NCBIfam" id="TIGR00009">
    <property type="entry name" value="L28"/>
    <property type="match status" value="1"/>
</dbReference>
<dbReference type="AlphaFoldDB" id="A0A0B7IXU2"/>
<keyword evidence="2 5" id="KW-0689">Ribosomal protein</keyword>
<dbReference type="EMBL" id="LN794217">
    <property type="protein sequence ID" value="CEO16712.1"/>
    <property type="molecule type" value="Genomic_DNA"/>
</dbReference>